<comment type="caution">
    <text evidence="3">The sequence shown here is derived from an EMBL/GenBank/DDBJ whole genome shotgun (WGS) entry which is preliminary data.</text>
</comment>
<name>A0ABV9KAU4_9RHOB</name>
<dbReference type="Proteomes" id="UP001595973">
    <property type="component" value="Unassembled WGS sequence"/>
</dbReference>
<gene>
    <name evidence="3" type="primary">ybgC</name>
    <name evidence="3" type="ORF">ACFO5X_02030</name>
</gene>
<dbReference type="PANTHER" id="PTHR31793">
    <property type="entry name" value="4-HYDROXYBENZOYL-COA THIOESTERASE FAMILY MEMBER"/>
    <property type="match status" value="1"/>
</dbReference>
<dbReference type="SUPFAM" id="SSF54637">
    <property type="entry name" value="Thioesterase/thiol ester dehydrase-isomerase"/>
    <property type="match status" value="1"/>
</dbReference>
<dbReference type="InterPro" id="IPR006684">
    <property type="entry name" value="YbgC/YbaW"/>
</dbReference>
<dbReference type="PANTHER" id="PTHR31793:SF37">
    <property type="entry name" value="ACYL-COA THIOESTER HYDROLASE YBGC"/>
    <property type="match status" value="1"/>
</dbReference>
<keyword evidence="2" id="KW-0378">Hydrolase</keyword>
<dbReference type="NCBIfam" id="TIGR02799">
    <property type="entry name" value="thio_ybgC"/>
    <property type="match status" value="1"/>
</dbReference>
<keyword evidence="4" id="KW-1185">Reference proteome</keyword>
<sequence>MSQPVHLFPVRVYYEDTDMGGVVYHANYLRFIERARSDWVRTLGNDQNAMREGGVVWVVRHIECDYRAAARFEDDLMIETTVASISGARLVMDQLVRRGDQVIFTARVTAVCMTAQGRPVRLPAEIRALLKHS</sequence>
<dbReference type="InterPro" id="IPR029069">
    <property type="entry name" value="HotDog_dom_sf"/>
</dbReference>
<dbReference type="InterPro" id="IPR008272">
    <property type="entry name" value="HB-CoA_thioesterase_AS"/>
</dbReference>
<organism evidence="3 4">
    <name type="scientific">Seohaeicola nanhaiensis</name>
    <dbReference type="NCBI Taxonomy" id="1387282"/>
    <lineage>
        <taxon>Bacteria</taxon>
        <taxon>Pseudomonadati</taxon>
        <taxon>Pseudomonadota</taxon>
        <taxon>Alphaproteobacteria</taxon>
        <taxon>Rhodobacterales</taxon>
        <taxon>Roseobacteraceae</taxon>
        <taxon>Seohaeicola</taxon>
    </lineage>
</organism>
<accession>A0ABV9KAU4</accession>
<evidence type="ECO:0000313" key="3">
    <source>
        <dbReference type="EMBL" id="MFC4667320.1"/>
    </source>
</evidence>
<dbReference type="PROSITE" id="PS01328">
    <property type="entry name" value="4HBCOA_THIOESTERASE"/>
    <property type="match status" value="1"/>
</dbReference>
<dbReference type="NCBIfam" id="TIGR00051">
    <property type="entry name" value="YbgC/FadM family acyl-CoA thioesterase"/>
    <property type="match status" value="1"/>
</dbReference>
<evidence type="ECO:0000256" key="1">
    <source>
        <dbReference type="ARBA" id="ARBA00005953"/>
    </source>
</evidence>
<proteinExistence type="inferred from homology"/>
<dbReference type="PIRSF" id="PIRSF003230">
    <property type="entry name" value="YbgC"/>
    <property type="match status" value="1"/>
</dbReference>
<dbReference type="Gene3D" id="3.10.129.10">
    <property type="entry name" value="Hotdog Thioesterase"/>
    <property type="match status" value="1"/>
</dbReference>
<evidence type="ECO:0000256" key="2">
    <source>
        <dbReference type="ARBA" id="ARBA00022801"/>
    </source>
</evidence>
<dbReference type="InterPro" id="IPR014166">
    <property type="entry name" value="Tol-Pal_acyl-CoA_thioesterase"/>
</dbReference>
<dbReference type="Pfam" id="PF13279">
    <property type="entry name" value="4HBT_2"/>
    <property type="match status" value="1"/>
</dbReference>
<dbReference type="EMBL" id="JBHSGI010000002">
    <property type="protein sequence ID" value="MFC4667320.1"/>
    <property type="molecule type" value="Genomic_DNA"/>
</dbReference>
<reference evidence="4" key="1">
    <citation type="journal article" date="2019" name="Int. J. Syst. Evol. Microbiol.">
        <title>The Global Catalogue of Microorganisms (GCM) 10K type strain sequencing project: providing services to taxonomists for standard genome sequencing and annotation.</title>
        <authorList>
            <consortium name="The Broad Institute Genomics Platform"/>
            <consortium name="The Broad Institute Genome Sequencing Center for Infectious Disease"/>
            <person name="Wu L."/>
            <person name="Ma J."/>
        </authorList>
    </citation>
    <scope>NUCLEOTIDE SEQUENCE [LARGE SCALE GENOMIC DNA]</scope>
    <source>
        <strain evidence="4">CGMCC 4.7283</strain>
    </source>
</reference>
<dbReference type="RefSeq" id="WP_380715403.1">
    <property type="nucleotide sequence ID" value="NZ_JBHSGI010000002.1"/>
</dbReference>
<protein>
    <submittedName>
        <fullName evidence="3">Tol-pal system-associated acyl-CoA thioesterase</fullName>
    </submittedName>
</protein>
<comment type="similarity">
    <text evidence="1">Belongs to the 4-hydroxybenzoyl-CoA thioesterase family.</text>
</comment>
<evidence type="ECO:0000313" key="4">
    <source>
        <dbReference type="Proteomes" id="UP001595973"/>
    </source>
</evidence>
<dbReference type="InterPro" id="IPR050563">
    <property type="entry name" value="4-hydroxybenzoyl-CoA_TE"/>
</dbReference>
<dbReference type="CDD" id="cd00586">
    <property type="entry name" value="4HBT"/>
    <property type="match status" value="1"/>
</dbReference>